<organism evidence="10 11">
    <name type="scientific">Dulcicalothrix desertica PCC 7102</name>
    <dbReference type="NCBI Taxonomy" id="232991"/>
    <lineage>
        <taxon>Bacteria</taxon>
        <taxon>Bacillati</taxon>
        <taxon>Cyanobacteriota</taxon>
        <taxon>Cyanophyceae</taxon>
        <taxon>Nostocales</taxon>
        <taxon>Calotrichaceae</taxon>
        <taxon>Dulcicalothrix</taxon>
    </lineage>
</organism>
<evidence type="ECO:0000313" key="10">
    <source>
        <dbReference type="EMBL" id="RUT09658.1"/>
    </source>
</evidence>
<evidence type="ECO:0000256" key="5">
    <source>
        <dbReference type="ARBA" id="ARBA00022777"/>
    </source>
</evidence>
<evidence type="ECO:0000256" key="3">
    <source>
        <dbReference type="ARBA" id="ARBA00022679"/>
    </source>
</evidence>
<dbReference type="Pfam" id="PF00069">
    <property type="entry name" value="Pkinase"/>
    <property type="match status" value="1"/>
</dbReference>
<dbReference type="PROSITE" id="PS50011">
    <property type="entry name" value="PROTEIN_KINASE_DOM"/>
    <property type="match status" value="1"/>
</dbReference>
<dbReference type="Proteomes" id="UP000271624">
    <property type="component" value="Unassembled WGS sequence"/>
</dbReference>
<keyword evidence="2" id="KW-0723">Serine/threonine-protein kinase</keyword>
<dbReference type="PANTHER" id="PTHR24363">
    <property type="entry name" value="SERINE/THREONINE PROTEIN KINASE"/>
    <property type="match status" value="1"/>
</dbReference>
<keyword evidence="5" id="KW-0418">Kinase</keyword>
<dbReference type="PANTHER" id="PTHR24363:SF0">
    <property type="entry name" value="SERINE_THREONINE KINASE LIKE DOMAIN CONTAINING 1"/>
    <property type="match status" value="1"/>
</dbReference>
<sequence>MIGQVIRQHYKIIEQLGQGGFCETFLAEDLDIPAEPKPKCVVKRLHPQVIQPEVLRLFETEAKIMYNLGQSHNQIPRLFAYFEENGEFFLIQEFIEGQDLGKELTPGKQLSEGYTIKLLRDVLEVLEDVFCLF</sequence>
<feature type="domain" description="Protein kinase" evidence="9">
    <location>
        <begin position="10"/>
        <end position="133"/>
    </location>
</feature>
<keyword evidence="6" id="KW-0067">ATP-binding</keyword>
<evidence type="ECO:0000256" key="6">
    <source>
        <dbReference type="ARBA" id="ARBA00022840"/>
    </source>
</evidence>
<comment type="catalytic activity">
    <reaction evidence="8">
        <text>L-seryl-[protein] + ATP = O-phospho-L-seryl-[protein] + ADP + H(+)</text>
        <dbReference type="Rhea" id="RHEA:17989"/>
        <dbReference type="Rhea" id="RHEA-COMP:9863"/>
        <dbReference type="Rhea" id="RHEA-COMP:11604"/>
        <dbReference type="ChEBI" id="CHEBI:15378"/>
        <dbReference type="ChEBI" id="CHEBI:29999"/>
        <dbReference type="ChEBI" id="CHEBI:30616"/>
        <dbReference type="ChEBI" id="CHEBI:83421"/>
        <dbReference type="ChEBI" id="CHEBI:456216"/>
        <dbReference type="EC" id="2.7.11.1"/>
    </reaction>
</comment>
<dbReference type="SUPFAM" id="SSF56112">
    <property type="entry name" value="Protein kinase-like (PK-like)"/>
    <property type="match status" value="1"/>
</dbReference>
<comment type="catalytic activity">
    <reaction evidence="7">
        <text>L-threonyl-[protein] + ATP = O-phospho-L-threonyl-[protein] + ADP + H(+)</text>
        <dbReference type="Rhea" id="RHEA:46608"/>
        <dbReference type="Rhea" id="RHEA-COMP:11060"/>
        <dbReference type="Rhea" id="RHEA-COMP:11605"/>
        <dbReference type="ChEBI" id="CHEBI:15378"/>
        <dbReference type="ChEBI" id="CHEBI:30013"/>
        <dbReference type="ChEBI" id="CHEBI:30616"/>
        <dbReference type="ChEBI" id="CHEBI:61977"/>
        <dbReference type="ChEBI" id="CHEBI:456216"/>
        <dbReference type="EC" id="2.7.11.1"/>
    </reaction>
</comment>
<dbReference type="InterPro" id="IPR011009">
    <property type="entry name" value="Kinase-like_dom_sf"/>
</dbReference>
<dbReference type="InterPro" id="IPR000719">
    <property type="entry name" value="Prot_kinase_dom"/>
</dbReference>
<evidence type="ECO:0000256" key="4">
    <source>
        <dbReference type="ARBA" id="ARBA00022741"/>
    </source>
</evidence>
<evidence type="ECO:0000259" key="9">
    <source>
        <dbReference type="PROSITE" id="PS50011"/>
    </source>
</evidence>
<evidence type="ECO:0000256" key="1">
    <source>
        <dbReference type="ARBA" id="ARBA00012513"/>
    </source>
</evidence>
<keyword evidence="3" id="KW-0808">Transferase</keyword>
<dbReference type="OrthoDB" id="468998at2"/>
<evidence type="ECO:0000256" key="7">
    <source>
        <dbReference type="ARBA" id="ARBA00047899"/>
    </source>
</evidence>
<keyword evidence="11" id="KW-1185">Reference proteome</keyword>
<dbReference type="Gene3D" id="1.10.510.10">
    <property type="entry name" value="Transferase(Phosphotransferase) domain 1"/>
    <property type="match status" value="1"/>
</dbReference>
<proteinExistence type="predicted"/>
<dbReference type="EMBL" id="RSCL01000001">
    <property type="protein sequence ID" value="RUT09658.1"/>
    <property type="molecule type" value="Genomic_DNA"/>
</dbReference>
<protein>
    <recommendedName>
        <fullName evidence="1">non-specific serine/threonine protein kinase</fullName>
        <ecNumber evidence="1">2.7.11.1</ecNumber>
    </recommendedName>
</protein>
<dbReference type="EC" id="2.7.11.1" evidence="1"/>
<dbReference type="RefSeq" id="WP_127077923.1">
    <property type="nucleotide sequence ID" value="NZ_RSCL01000001.1"/>
</dbReference>
<reference evidence="10" key="2">
    <citation type="journal article" date="2019" name="Genome Biol. Evol.">
        <title>Day and night: Metabolic profiles and evolutionary relationships of six axenic non-marine cyanobacteria.</title>
        <authorList>
            <person name="Will S.E."/>
            <person name="Henke P."/>
            <person name="Boedeker C."/>
            <person name="Huang S."/>
            <person name="Brinkmann H."/>
            <person name="Rohde M."/>
            <person name="Jarek M."/>
            <person name="Friedl T."/>
            <person name="Seufert S."/>
            <person name="Schumacher M."/>
            <person name="Overmann J."/>
            <person name="Neumann-Schaal M."/>
            <person name="Petersen J."/>
        </authorList>
    </citation>
    <scope>NUCLEOTIDE SEQUENCE [LARGE SCALE GENOMIC DNA]</scope>
    <source>
        <strain evidence="10">PCC 7102</strain>
    </source>
</reference>
<accession>A0A433VU63</accession>
<gene>
    <name evidence="10" type="ORF">DSM106972_001530</name>
</gene>
<evidence type="ECO:0000313" key="11">
    <source>
        <dbReference type="Proteomes" id="UP000271624"/>
    </source>
</evidence>
<evidence type="ECO:0000256" key="2">
    <source>
        <dbReference type="ARBA" id="ARBA00022527"/>
    </source>
</evidence>
<dbReference type="GO" id="GO:0004674">
    <property type="term" value="F:protein serine/threonine kinase activity"/>
    <property type="evidence" value="ECO:0007669"/>
    <property type="project" value="UniProtKB-KW"/>
</dbReference>
<keyword evidence="4" id="KW-0547">Nucleotide-binding</keyword>
<dbReference type="AlphaFoldDB" id="A0A433VU63"/>
<name>A0A433VU63_9CYAN</name>
<comment type="caution">
    <text evidence="10">The sequence shown here is derived from an EMBL/GenBank/DDBJ whole genome shotgun (WGS) entry which is preliminary data.</text>
</comment>
<evidence type="ECO:0000256" key="8">
    <source>
        <dbReference type="ARBA" id="ARBA00048679"/>
    </source>
</evidence>
<reference evidence="10" key="1">
    <citation type="submission" date="2018-12" db="EMBL/GenBank/DDBJ databases">
        <authorList>
            <person name="Will S."/>
            <person name="Neumann-Schaal M."/>
            <person name="Henke P."/>
        </authorList>
    </citation>
    <scope>NUCLEOTIDE SEQUENCE</scope>
    <source>
        <strain evidence="10">PCC 7102</strain>
    </source>
</reference>
<dbReference type="GO" id="GO:0005524">
    <property type="term" value="F:ATP binding"/>
    <property type="evidence" value="ECO:0007669"/>
    <property type="project" value="UniProtKB-KW"/>
</dbReference>